<organism evidence="6">
    <name type="scientific">Haemonchus placei</name>
    <name type="common">Barber's pole worm</name>
    <dbReference type="NCBI Taxonomy" id="6290"/>
    <lineage>
        <taxon>Eukaryota</taxon>
        <taxon>Metazoa</taxon>
        <taxon>Ecdysozoa</taxon>
        <taxon>Nematoda</taxon>
        <taxon>Chromadorea</taxon>
        <taxon>Rhabditida</taxon>
        <taxon>Rhabditina</taxon>
        <taxon>Rhabditomorpha</taxon>
        <taxon>Strongyloidea</taxon>
        <taxon>Trichostrongylidae</taxon>
        <taxon>Haemonchus</taxon>
    </lineage>
</organism>
<dbReference type="PANTHER" id="PTHR43684:SF1">
    <property type="entry name" value="ENOYL-COA DELTA ISOMERASE 2"/>
    <property type="match status" value="1"/>
</dbReference>
<evidence type="ECO:0000313" key="5">
    <source>
        <dbReference type="Proteomes" id="UP000268014"/>
    </source>
</evidence>
<dbReference type="SUPFAM" id="SSF52096">
    <property type="entry name" value="ClpP/crotonase"/>
    <property type="match status" value="1"/>
</dbReference>
<dbReference type="STRING" id="6290.A0A158QMW0"/>
<sequence length="204" mass="22404">MTNHILTEKVGNVFWIRFNRANKYNAITSEMYHALIAAFDEADNDDEVSVTVLTGTGAFYCAGSDFSATELQNSGWPSDSGTVAPYKLWTDRLILHSKLLVALVNGPAIGIACSTLGLCDVVLASDKAYFYCPFTTLGLNPEGCSSYTFVQLMGHIKAARLILLSEKLSVKEACEAGLISQVLMEQFRCDETLERMMSKFSSKI</sequence>
<dbReference type="Proteomes" id="UP000268014">
    <property type="component" value="Unassembled WGS sequence"/>
</dbReference>
<reference evidence="6" key="1">
    <citation type="submission" date="2016-04" db="UniProtKB">
        <authorList>
            <consortium name="WormBaseParasite"/>
        </authorList>
    </citation>
    <scope>IDENTIFICATION</scope>
</reference>
<dbReference type="OrthoDB" id="409763at2759"/>
<dbReference type="InterPro" id="IPR001753">
    <property type="entry name" value="Enoyl-CoA_hydra/iso"/>
</dbReference>
<dbReference type="Gene3D" id="3.90.226.10">
    <property type="entry name" value="2-enoyl-CoA Hydratase, Chain A, domain 1"/>
    <property type="match status" value="1"/>
</dbReference>
<dbReference type="Pfam" id="PF00378">
    <property type="entry name" value="ECH_1"/>
    <property type="match status" value="1"/>
</dbReference>
<proteinExistence type="predicted"/>
<protein>
    <submittedName>
        <fullName evidence="6">Enoyl-CoA delta isomerase 2, mitochondrial</fullName>
    </submittedName>
</protein>
<gene>
    <name evidence="4" type="ORF">HPLM_LOCUS9343</name>
</gene>
<name>A0A158QMW0_HAEPC</name>
<dbReference type="InterPro" id="IPR051053">
    <property type="entry name" value="ECH/Chromodomain_protein"/>
</dbReference>
<keyword evidence="5" id="KW-1185">Reference proteome</keyword>
<evidence type="ECO:0000256" key="1">
    <source>
        <dbReference type="ARBA" id="ARBA00004275"/>
    </source>
</evidence>
<dbReference type="AlphaFoldDB" id="A0A158QMW0"/>
<evidence type="ECO:0000313" key="6">
    <source>
        <dbReference type="WBParaSite" id="HPLM_0000935101-mRNA-1"/>
    </source>
</evidence>
<keyword evidence="2" id="KW-0576">Peroxisome</keyword>
<dbReference type="GO" id="GO:0004165">
    <property type="term" value="F:delta(3)-delta(2)-enoyl-CoA isomerase activity"/>
    <property type="evidence" value="ECO:0007669"/>
    <property type="project" value="UniProtKB-ARBA"/>
</dbReference>
<evidence type="ECO:0000256" key="3">
    <source>
        <dbReference type="ARBA" id="ARBA00023235"/>
    </source>
</evidence>
<comment type="subcellular location">
    <subcellularLocation>
        <location evidence="1">Peroxisome</location>
    </subcellularLocation>
</comment>
<dbReference type="EMBL" id="UZAF01017043">
    <property type="protein sequence ID" value="VDO37226.1"/>
    <property type="molecule type" value="Genomic_DNA"/>
</dbReference>
<dbReference type="InterPro" id="IPR029045">
    <property type="entry name" value="ClpP/crotonase-like_dom_sf"/>
</dbReference>
<evidence type="ECO:0000256" key="2">
    <source>
        <dbReference type="ARBA" id="ARBA00023140"/>
    </source>
</evidence>
<dbReference type="GO" id="GO:0005777">
    <property type="term" value="C:peroxisome"/>
    <property type="evidence" value="ECO:0007669"/>
    <property type="project" value="UniProtKB-SubCell"/>
</dbReference>
<dbReference type="PANTHER" id="PTHR43684">
    <property type="match status" value="1"/>
</dbReference>
<reference evidence="4 5" key="2">
    <citation type="submission" date="2018-11" db="EMBL/GenBank/DDBJ databases">
        <authorList>
            <consortium name="Pathogen Informatics"/>
        </authorList>
    </citation>
    <scope>NUCLEOTIDE SEQUENCE [LARGE SCALE GENOMIC DNA]</scope>
    <source>
        <strain evidence="4 5">MHpl1</strain>
    </source>
</reference>
<keyword evidence="3" id="KW-0413">Isomerase</keyword>
<accession>A0A158QMW0</accession>
<dbReference type="WBParaSite" id="HPLM_0000935101-mRNA-1">
    <property type="protein sequence ID" value="HPLM_0000935101-mRNA-1"/>
    <property type="gene ID" value="HPLM_0000935101"/>
</dbReference>
<dbReference type="CDD" id="cd06558">
    <property type="entry name" value="crotonase-like"/>
    <property type="match status" value="1"/>
</dbReference>
<evidence type="ECO:0000313" key="4">
    <source>
        <dbReference type="EMBL" id="VDO37226.1"/>
    </source>
</evidence>
<dbReference type="OMA" id="VVWPKIR"/>